<feature type="compositionally biased region" description="Polar residues" evidence="1">
    <location>
        <begin position="69"/>
        <end position="81"/>
    </location>
</feature>
<gene>
    <name evidence="2" type="ORF">SMB34_05385</name>
</gene>
<feature type="region of interest" description="Disordered" evidence="1">
    <location>
        <begin position="1"/>
        <end position="89"/>
    </location>
</feature>
<sequence length="113" mass="12235">MVSVTSTSEILPPIPVRPASPVSPRASQTQQEQKQSVEQVANSIQLSDEEIERVQRAAETARNERRFQDGQTALTLENNQGDDAANSYGANGKSSHTFASGANNRGSLVDFYV</sequence>
<evidence type="ECO:0000313" key="2">
    <source>
        <dbReference type="EMBL" id="KEO55849.1"/>
    </source>
</evidence>
<dbReference type="EMBL" id="AUNC01000023">
    <property type="protein sequence ID" value="KEO55849.1"/>
    <property type="molecule type" value="Genomic_DNA"/>
</dbReference>
<accession>A0ABR4TMG5</accession>
<keyword evidence="3" id="KW-1185">Reference proteome</keyword>
<feature type="compositionally biased region" description="Low complexity" evidence="1">
    <location>
        <begin position="27"/>
        <end position="40"/>
    </location>
</feature>
<protein>
    <submittedName>
        <fullName evidence="2">Uncharacterized protein</fullName>
    </submittedName>
</protein>
<organism evidence="2 3">
    <name type="scientific">Thalassospira permensis NBRC 106175</name>
    <dbReference type="NCBI Taxonomy" id="1353532"/>
    <lineage>
        <taxon>Bacteria</taxon>
        <taxon>Pseudomonadati</taxon>
        <taxon>Pseudomonadota</taxon>
        <taxon>Alphaproteobacteria</taxon>
        <taxon>Rhodospirillales</taxon>
        <taxon>Thalassospiraceae</taxon>
        <taxon>Thalassospira</taxon>
    </lineage>
</organism>
<proteinExistence type="predicted"/>
<evidence type="ECO:0000313" key="3">
    <source>
        <dbReference type="Proteomes" id="UP000027463"/>
    </source>
</evidence>
<comment type="caution">
    <text evidence="2">The sequence shown here is derived from an EMBL/GenBank/DDBJ whole genome shotgun (WGS) entry which is preliminary data.</text>
</comment>
<dbReference type="Proteomes" id="UP000027463">
    <property type="component" value="Unassembled WGS sequence"/>
</dbReference>
<name>A0ABR4TMG5_9PROT</name>
<reference evidence="2 3" key="1">
    <citation type="submission" date="2013-07" db="EMBL/GenBank/DDBJ databases">
        <title>Thalassospira permensis NBRC 106175 Genome Sequencing.</title>
        <authorList>
            <person name="Lai Q."/>
            <person name="Shao Z."/>
        </authorList>
    </citation>
    <scope>NUCLEOTIDE SEQUENCE [LARGE SCALE GENOMIC DNA]</scope>
    <source>
        <strain evidence="2 3">NBRC 106175</strain>
    </source>
</reference>
<feature type="compositionally biased region" description="Basic and acidic residues" evidence="1">
    <location>
        <begin position="52"/>
        <end position="68"/>
    </location>
</feature>
<dbReference type="RefSeq" id="WP_037990555.1">
    <property type="nucleotide sequence ID" value="NZ_AUNC01000023.1"/>
</dbReference>
<evidence type="ECO:0000256" key="1">
    <source>
        <dbReference type="SAM" id="MobiDB-lite"/>
    </source>
</evidence>